<keyword evidence="4 6" id="KW-0472">Membrane</keyword>
<keyword evidence="9" id="KW-1185">Reference proteome</keyword>
<dbReference type="AlphaFoldDB" id="A0A517SY45"/>
<dbReference type="InterPro" id="IPR012340">
    <property type="entry name" value="NA-bd_OB-fold"/>
</dbReference>
<gene>
    <name evidence="8" type="ORF">SV7mr_34800</name>
</gene>
<dbReference type="RefSeq" id="WP_145274408.1">
    <property type="nucleotide sequence ID" value="NZ_CP036272.1"/>
</dbReference>
<evidence type="ECO:0000256" key="5">
    <source>
        <dbReference type="SAM" id="MobiDB-lite"/>
    </source>
</evidence>
<feature type="transmembrane region" description="Helical" evidence="6">
    <location>
        <begin position="28"/>
        <end position="47"/>
    </location>
</feature>
<accession>A0A517SY45</accession>
<feature type="region of interest" description="Disordered" evidence="5">
    <location>
        <begin position="186"/>
        <end position="238"/>
    </location>
</feature>
<keyword evidence="2 6" id="KW-0812">Transmembrane</keyword>
<dbReference type="Proteomes" id="UP000315003">
    <property type="component" value="Chromosome"/>
</dbReference>
<protein>
    <recommendedName>
        <fullName evidence="7">NfeD-like C-terminal domain-containing protein</fullName>
    </recommendedName>
</protein>
<dbReference type="OrthoDB" id="283587at2"/>
<proteinExistence type="predicted"/>
<dbReference type="PANTHER" id="PTHR33507">
    <property type="entry name" value="INNER MEMBRANE PROTEIN YBBJ"/>
    <property type="match status" value="1"/>
</dbReference>
<evidence type="ECO:0000256" key="3">
    <source>
        <dbReference type="ARBA" id="ARBA00022989"/>
    </source>
</evidence>
<feature type="transmembrane region" description="Helical" evidence="6">
    <location>
        <begin position="54"/>
        <end position="74"/>
    </location>
</feature>
<name>A0A517SY45_9BACT</name>
<organism evidence="8 9">
    <name type="scientific">Stieleria bergensis</name>
    <dbReference type="NCBI Taxonomy" id="2528025"/>
    <lineage>
        <taxon>Bacteria</taxon>
        <taxon>Pseudomonadati</taxon>
        <taxon>Planctomycetota</taxon>
        <taxon>Planctomycetia</taxon>
        <taxon>Pirellulales</taxon>
        <taxon>Pirellulaceae</taxon>
        <taxon>Stieleria</taxon>
    </lineage>
</organism>
<dbReference type="PANTHER" id="PTHR33507:SF4">
    <property type="entry name" value="NODULATION COMPETITIVENESS PROTEIN NFED"/>
    <property type="match status" value="1"/>
</dbReference>
<feature type="domain" description="NfeD-like C-terminal" evidence="7">
    <location>
        <begin position="107"/>
        <end position="161"/>
    </location>
</feature>
<evidence type="ECO:0000313" key="9">
    <source>
        <dbReference type="Proteomes" id="UP000315003"/>
    </source>
</evidence>
<comment type="subcellular location">
    <subcellularLocation>
        <location evidence="1">Membrane</location>
        <topology evidence="1">Multi-pass membrane protein</topology>
    </subcellularLocation>
</comment>
<keyword evidence="3 6" id="KW-1133">Transmembrane helix</keyword>
<dbReference type="EMBL" id="CP036272">
    <property type="protein sequence ID" value="QDT60951.1"/>
    <property type="molecule type" value="Genomic_DNA"/>
</dbReference>
<evidence type="ECO:0000256" key="2">
    <source>
        <dbReference type="ARBA" id="ARBA00022692"/>
    </source>
</evidence>
<dbReference type="GO" id="GO:0016020">
    <property type="term" value="C:membrane"/>
    <property type="evidence" value="ECO:0007669"/>
    <property type="project" value="UniProtKB-SubCell"/>
</dbReference>
<evidence type="ECO:0000313" key="8">
    <source>
        <dbReference type="EMBL" id="QDT60951.1"/>
    </source>
</evidence>
<dbReference type="InterPro" id="IPR002810">
    <property type="entry name" value="NfeD-like_C"/>
</dbReference>
<feature type="compositionally biased region" description="Basic and acidic residues" evidence="5">
    <location>
        <begin position="229"/>
        <end position="238"/>
    </location>
</feature>
<evidence type="ECO:0000259" key="7">
    <source>
        <dbReference type="Pfam" id="PF01957"/>
    </source>
</evidence>
<evidence type="ECO:0000256" key="4">
    <source>
        <dbReference type="ARBA" id="ARBA00023136"/>
    </source>
</evidence>
<dbReference type="Gene3D" id="2.40.50.140">
    <property type="entry name" value="Nucleic acid-binding proteins"/>
    <property type="match status" value="1"/>
</dbReference>
<reference evidence="8 9" key="1">
    <citation type="submission" date="2019-02" db="EMBL/GenBank/DDBJ databases">
        <title>Deep-cultivation of Planctomycetes and their phenomic and genomic characterization uncovers novel biology.</title>
        <authorList>
            <person name="Wiegand S."/>
            <person name="Jogler M."/>
            <person name="Boedeker C."/>
            <person name="Pinto D."/>
            <person name="Vollmers J."/>
            <person name="Rivas-Marin E."/>
            <person name="Kohn T."/>
            <person name="Peeters S.H."/>
            <person name="Heuer A."/>
            <person name="Rast P."/>
            <person name="Oberbeckmann S."/>
            <person name="Bunk B."/>
            <person name="Jeske O."/>
            <person name="Meyerdierks A."/>
            <person name="Storesund J.E."/>
            <person name="Kallscheuer N."/>
            <person name="Luecker S."/>
            <person name="Lage O.M."/>
            <person name="Pohl T."/>
            <person name="Merkel B.J."/>
            <person name="Hornburger P."/>
            <person name="Mueller R.-W."/>
            <person name="Bruemmer F."/>
            <person name="Labrenz M."/>
            <person name="Spormann A.M."/>
            <person name="Op den Camp H."/>
            <person name="Overmann J."/>
            <person name="Amann R."/>
            <person name="Jetten M.S.M."/>
            <person name="Mascher T."/>
            <person name="Medema M.H."/>
            <person name="Devos D.P."/>
            <person name="Kaster A.-K."/>
            <person name="Ovreas L."/>
            <person name="Rohde M."/>
            <person name="Galperin M.Y."/>
            <person name="Jogler C."/>
        </authorList>
    </citation>
    <scope>NUCLEOTIDE SEQUENCE [LARGE SCALE GENOMIC DNA]</scope>
    <source>
        <strain evidence="8 9">SV_7m_r</strain>
    </source>
</reference>
<dbReference type="InterPro" id="IPR052165">
    <property type="entry name" value="Membrane_assoc_protease"/>
</dbReference>
<dbReference type="Pfam" id="PF01957">
    <property type="entry name" value="NfeD"/>
    <property type="match status" value="1"/>
</dbReference>
<evidence type="ECO:0000256" key="6">
    <source>
        <dbReference type="SAM" id="Phobius"/>
    </source>
</evidence>
<evidence type="ECO:0000256" key="1">
    <source>
        <dbReference type="ARBA" id="ARBA00004141"/>
    </source>
</evidence>
<sequence>MPLLYAILLMLLALVLLALECFLPTAGVLVGIGLICAISSLVYAFSVSLTAASVLLLVMCFAVPATLVVVFKLWPHSSYGRRLLNSELALDQQDVPTTLPDGNKRTDLVGQTGVALTDLLPSGRARIGSLKLDVYSSGMVIDAGTEVIVVRCEAGKLSVRPLTEADQVAVNPAAGLESAAIAPVADQDQPANGSSLPASGEVLASGEVGQEPTKSRGGIEETLASLDFDSLRDEPEAP</sequence>